<sequence length="119" mass="13484">MSHVVKPHVLKFDPATAIPEIGAPAPDRLISGDPRFTTWNIEEADGGIYAGIWQSTPGKWRISYDEWEYFHILEGHSVVTEDGGEPTHLRAGDRLILRPGFKGTWEVLETTRKDYVIRL</sequence>
<dbReference type="RefSeq" id="WP_071831582.1">
    <property type="nucleotide sequence ID" value="NZ_LSRP01000035.1"/>
</dbReference>
<gene>
    <name evidence="2" type="ORF">AX760_10755</name>
</gene>
<reference evidence="2 3" key="1">
    <citation type="submission" date="2016-02" db="EMBL/GenBank/DDBJ databases">
        <title>Genome sequencing of a beta-galactosidase producing bacteria Rhizobium sp. 59.</title>
        <authorList>
            <person name="Wang D."/>
            <person name="Kot W."/>
            <person name="Qin Y."/>
            <person name="Hansen L."/>
            <person name="Naqvi K."/>
            <person name="Rensing C."/>
        </authorList>
    </citation>
    <scope>NUCLEOTIDE SEQUENCE [LARGE SCALE GENOMIC DNA]</scope>
    <source>
        <strain evidence="2 3">59</strain>
    </source>
</reference>
<name>A0A657M122_9HYPH</name>
<dbReference type="Pfam" id="PF05899">
    <property type="entry name" value="Cupin_3"/>
    <property type="match status" value="1"/>
</dbReference>
<dbReference type="Proteomes" id="UP000182661">
    <property type="component" value="Unassembled WGS sequence"/>
</dbReference>
<dbReference type="AlphaFoldDB" id="A0A657M122"/>
<protein>
    <submittedName>
        <fullName evidence="2">Cupin</fullName>
    </submittedName>
</protein>
<dbReference type="InterPro" id="IPR008579">
    <property type="entry name" value="UGlyAH_Cupin_dom"/>
</dbReference>
<feature type="domain" description="(S)-ureidoglycine aminohydrolase cupin" evidence="1">
    <location>
        <begin position="43"/>
        <end position="115"/>
    </location>
</feature>
<organism evidence="2 3">
    <name type="scientific">Pararhizobium antarcticum</name>
    <dbReference type="NCBI Taxonomy" id="1798805"/>
    <lineage>
        <taxon>Bacteria</taxon>
        <taxon>Pseudomonadati</taxon>
        <taxon>Pseudomonadota</taxon>
        <taxon>Alphaproteobacteria</taxon>
        <taxon>Hyphomicrobiales</taxon>
        <taxon>Rhizobiaceae</taxon>
        <taxon>Rhizobium/Agrobacterium group</taxon>
        <taxon>Pararhizobium</taxon>
    </lineage>
</organism>
<dbReference type="OrthoDB" id="9799053at2"/>
<proteinExistence type="predicted"/>
<accession>A0A657M122</accession>
<dbReference type="PANTHER" id="PTHR40943">
    <property type="entry name" value="CYTOPLASMIC PROTEIN-RELATED"/>
    <property type="match status" value="1"/>
</dbReference>
<keyword evidence="3" id="KW-1185">Reference proteome</keyword>
<dbReference type="SUPFAM" id="SSF51182">
    <property type="entry name" value="RmlC-like cupins"/>
    <property type="match status" value="1"/>
</dbReference>
<dbReference type="CDD" id="cd02227">
    <property type="entry name" value="cupin_TM1112-like"/>
    <property type="match status" value="1"/>
</dbReference>
<evidence type="ECO:0000313" key="2">
    <source>
        <dbReference type="EMBL" id="OJG00199.1"/>
    </source>
</evidence>
<evidence type="ECO:0000313" key="3">
    <source>
        <dbReference type="Proteomes" id="UP000182661"/>
    </source>
</evidence>
<dbReference type="Gene3D" id="2.60.120.10">
    <property type="entry name" value="Jelly Rolls"/>
    <property type="match status" value="1"/>
</dbReference>
<dbReference type="PANTHER" id="PTHR40943:SF1">
    <property type="entry name" value="CYTOPLASMIC PROTEIN"/>
    <property type="match status" value="1"/>
</dbReference>
<comment type="caution">
    <text evidence="2">The sequence shown here is derived from an EMBL/GenBank/DDBJ whole genome shotgun (WGS) entry which is preliminary data.</text>
</comment>
<evidence type="ECO:0000259" key="1">
    <source>
        <dbReference type="Pfam" id="PF05899"/>
    </source>
</evidence>
<dbReference type="EMBL" id="LSRP01000035">
    <property type="protein sequence ID" value="OJG00199.1"/>
    <property type="molecule type" value="Genomic_DNA"/>
</dbReference>
<dbReference type="InterPro" id="IPR014710">
    <property type="entry name" value="RmlC-like_jellyroll"/>
</dbReference>
<dbReference type="InterPro" id="IPR011051">
    <property type="entry name" value="RmlC_Cupin_sf"/>
</dbReference>